<sequence length="224" mass="24296">MEGGASGSGEGYMPPPEFVEDAKEALVDLDTSDSTELWLIQWPSDMPVDFDGQELTLKLHRDGKLGTFEGSSGKEYDVVSYASQKPDATVFMSSSSGSRIVGKISRRVSLVHYPDPNELEKLSSDNSKPLYHKPFGSSVANISHPFSSVTPNSKLRSSRASRANAASARSSRQKSGISYAGETSKPHKRRHPHESTDSLGLRNSVQDSGRERSCATTAELSEQS</sequence>
<reference evidence="3" key="1">
    <citation type="submission" date="2025-08" db="UniProtKB">
        <authorList>
            <consortium name="RefSeq"/>
        </authorList>
    </citation>
    <scope>IDENTIFICATION</scope>
    <source>
        <tissue evidence="3">Leaf</tissue>
    </source>
</reference>
<evidence type="ECO:0000313" key="2">
    <source>
        <dbReference type="Proteomes" id="UP000827889"/>
    </source>
</evidence>
<organism evidence="2 3">
    <name type="scientific">Rhodamnia argentea</name>
    <dbReference type="NCBI Taxonomy" id="178133"/>
    <lineage>
        <taxon>Eukaryota</taxon>
        <taxon>Viridiplantae</taxon>
        <taxon>Streptophyta</taxon>
        <taxon>Embryophyta</taxon>
        <taxon>Tracheophyta</taxon>
        <taxon>Spermatophyta</taxon>
        <taxon>Magnoliopsida</taxon>
        <taxon>eudicotyledons</taxon>
        <taxon>Gunneridae</taxon>
        <taxon>Pentapetalae</taxon>
        <taxon>rosids</taxon>
        <taxon>malvids</taxon>
        <taxon>Myrtales</taxon>
        <taxon>Myrtaceae</taxon>
        <taxon>Myrtoideae</taxon>
        <taxon>Myrteae</taxon>
        <taxon>Australasian group</taxon>
        <taxon>Rhodamnia</taxon>
    </lineage>
</organism>
<dbReference type="RefSeq" id="XP_030551960.2">
    <property type="nucleotide sequence ID" value="XM_030696100.2"/>
</dbReference>
<evidence type="ECO:0000313" key="3">
    <source>
        <dbReference type="RefSeq" id="XP_030551960.2"/>
    </source>
</evidence>
<proteinExistence type="predicted"/>
<feature type="compositionally biased region" description="Low complexity" evidence="1">
    <location>
        <begin position="158"/>
        <end position="170"/>
    </location>
</feature>
<dbReference type="PANTHER" id="PTHR36407:SF1">
    <property type="entry name" value="MEDIATOR-ASSOCIATED PROTEIN 2"/>
    <property type="match status" value="1"/>
</dbReference>
<accession>A0A8B8QY07</accession>
<dbReference type="AlphaFoldDB" id="A0A8B8QY07"/>
<feature type="compositionally biased region" description="Polar residues" evidence="1">
    <location>
        <begin position="197"/>
        <end position="207"/>
    </location>
</feature>
<dbReference type="InterPro" id="IPR038823">
    <property type="entry name" value="MED2_plant"/>
</dbReference>
<dbReference type="Proteomes" id="UP000827889">
    <property type="component" value="Chromosome 3"/>
</dbReference>
<dbReference type="PANTHER" id="PTHR36407">
    <property type="entry name" value="MEDIATOR-ASSOCIATED PROTEIN 2"/>
    <property type="match status" value="1"/>
</dbReference>
<feature type="compositionally biased region" description="Polar residues" evidence="1">
    <location>
        <begin position="141"/>
        <end position="155"/>
    </location>
</feature>
<keyword evidence="2" id="KW-1185">Reference proteome</keyword>
<feature type="compositionally biased region" description="Polar residues" evidence="1">
    <location>
        <begin position="214"/>
        <end position="224"/>
    </location>
</feature>
<evidence type="ECO:0000256" key="1">
    <source>
        <dbReference type="SAM" id="MobiDB-lite"/>
    </source>
</evidence>
<name>A0A8B8QY07_9MYRT</name>
<feature type="region of interest" description="Disordered" evidence="1">
    <location>
        <begin position="141"/>
        <end position="224"/>
    </location>
</feature>
<dbReference type="KEGG" id="rarg:115756368"/>
<dbReference type="GeneID" id="115756368"/>
<gene>
    <name evidence="3" type="primary">LOC115756368</name>
</gene>
<protein>
    <submittedName>
        <fullName evidence="3">Mediator-associated protein 2</fullName>
    </submittedName>
</protein>